<accession>A0ACD3AYT9</accession>
<protein>
    <submittedName>
        <fullName evidence="1">Uncharacterized protein</fullName>
    </submittedName>
</protein>
<keyword evidence="2" id="KW-1185">Reference proteome</keyword>
<evidence type="ECO:0000313" key="1">
    <source>
        <dbReference type="EMBL" id="TFK70147.1"/>
    </source>
</evidence>
<dbReference type="EMBL" id="ML208318">
    <property type="protein sequence ID" value="TFK70147.1"/>
    <property type="molecule type" value="Genomic_DNA"/>
</dbReference>
<evidence type="ECO:0000313" key="2">
    <source>
        <dbReference type="Proteomes" id="UP000308600"/>
    </source>
</evidence>
<sequence length="223" mass="25909">MHGHSLTGSRLQTLSLSSMGPDRHELLKWLIHPECPIDLRELKEFIFHADIEIDHKMFCRLLSIIPSTLEHLTYRPPPQTIRANAMGLRLLNDFHLSRFPHLRSFTLYTHLSAREEFSEIGFSNWSAIFLLSLPKPSTLESLRMRCNWNTFASNRFISPESDDVRLRRWEDLDSFLSSEAFSNLSGVFLHLALEDGSRYKDPCRDAIAGRLHRLQRQGKLLIL</sequence>
<gene>
    <name evidence="1" type="ORF">BDN72DRAFT_566737</name>
</gene>
<organism evidence="1 2">
    <name type="scientific">Pluteus cervinus</name>
    <dbReference type="NCBI Taxonomy" id="181527"/>
    <lineage>
        <taxon>Eukaryota</taxon>
        <taxon>Fungi</taxon>
        <taxon>Dikarya</taxon>
        <taxon>Basidiomycota</taxon>
        <taxon>Agaricomycotina</taxon>
        <taxon>Agaricomycetes</taxon>
        <taxon>Agaricomycetidae</taxon>
        <taxon>Agaricales</taxon>
        <taxon>Pluteineae</taxon>
        <taxon>Pluteaceae</taxon>
        <taxon>Pluteus</taxon>
    </lineage>
</organism>
<dbReference type="Proteomes" id="UP000308600">
    <property type="component" value="Unassembled WGS sequence"/>
</dbReference>
<proteinExistence type="predicted"/>
<reference evidence="1 2" key="1">
    <citation type="journal article" date="2019" name="Nat. Ecol. Evol.">
        <title>Megaphylogeny resolves global patterns of mushroom evolution.</title>
        <authorList>
            <person name="Varga T."/>
            <person name="Krizsan K."/>
            <person name="Foldi C."/>
            <person name="Dima B."/>
            <person name="Sanchez-Garcia M."/>
            <person name="Sanchez-Ramirez S."/>
            <person name="Szollosi G.J."/>
            <person name="Szarkandi J.G."/>
            <person name="Papp V."/>
            <person name="Albert L."/>
            <person name="Andreopoulos W."/>
            <person name="Angelini C."/>
            <person name="Antonin V."/>
            <person name="Barry K.W."/>
            <person name="Bougher N.L."/>
            <person name="Buchanan P."/>
            <person name="Buyck B."/>
            <person name="Bense V."/>
            <person name="Catcheside P."/>
            <person name="Chovatia M."/>
            <person name="Cooper J."/>
            <person name="Damon W."/>
            <person name="Desjardin D."/>
            <person name="Finy P."/>
            <person name="Geml J."/>
            <person name="Haridas S."/>
            <person name="Hughes K."/>
            <person name="Justo A."/>
            <person name="Karasinski D."/>
            <person name="Kautmanova I."/>
            <person name="Kiss B."/>
            <person name="Kocsube S."/>
            <person name="Kotiranta H."/>
            <person name="LaButti K.M."/>
            <person name="Lechner B.E."/>
            <person name="Liimatainen K."/>
            <person name="Lipzen A."/>
            <person name="Lukacs Z."/>
            <person name="Mihaltcheva S."/>
            <person name="Morgado L.N."/>
            <person name="Niskanen T."/>
            <person name="Noordeloos M.E."/>
            <person name="Ohm R.A."/>
            <person name="Ortiz-Santana B."/>
            <person name="Ovrebo C."/>
            <person name="Racz N."/>
            <person name="Riley R."/>
            <person name="Savchenko A."/>
            <person name="Shiryaev A."/>
            <person name="Soop K."/>
            <person name="Spirin V."/>
            <person name="Szebenyi C."/>
            <person name="Tomsovsky M."/>
            <person name="Tulloss R.E."/>
            <person name="Uehling J."/>
            <person name="Grigoriev I.V."/>
            <person name="Vagvolgyi C."/>
            <person name="Papp T."/>
            <person name="Martin F.M."/>
            <person name="Miettinen O."/>
            <person name="Hibbett D.S."/>
            <person name="Nagy L.G."/>
        </authorList>
    </citation>
    <scope>NUCLEOTIDE SEQUENCE [LARGE SCALE GENOMIC DNA]</scope>
    <source>
        <strain evidence="1 2">NL-1719</strain>
    </source>
</reference>
<name>A0ACD3AYT9_9AGAR</name>